<feature type="compositionally biased region" description="Polar residues" evidence="1">
    <location>
        <begin position="295"/>
        <end position="306"/>
    </location>
</feature>
<feature type="compositionally biased region" description="Low complexity" evidence="1">
    <location>
        <begin position="830"/>
        <end position="840"/>
    </location>
</feature>
<feature type="compositionally biased region" description="Basic and acidic residues" evidence="1">
    <location>
        <begin position="446"/>
        <end position="469"/>
    </location>
</feature>
<feature type="compositionally biased region" description="Low complexity" evidence="1">
    <location>
        <begin position="1093"/>
        <end position="1108"/>
    </location>
</feature>
<feature type="region of interest" description="Disordered" evidence="1">
    <location>
        <begin position="98"/>
        <end position="117"/>
    </location>
</feature>
<feature type="region of interest" description="Disordered" evidence="1">
    <location>
        <begin position="201"/>
        <end position="341"/>
    </location>
</feature>
<feature type="compositionally biased region" description="Acidic residues" evidence="1">
    <location>
        <begin position="663"/>
        <end position="672"/>
    </location>
</feature>
<reference evidence="2 3" key="1">
    <citation type="journal article" date="2022" name="Nat. Ecol. Evol.">
        <title>A masculinizing supergene underlies an exaggerated male reproductive morph in a spider.</title>
        <authorList>
            <person name="Hendrickx F."/>
            <person name="De Corte Z."/>
            <person name="Sonet G."/>
            <person name="Van Belleghem S.M."/>
            <person name="Kostlbacher S."/>
            <person name="Vangestel C."/>
        </authorList>
    </citation>
    <scope>NUCLEOTIDE SEQUENCE [LARGE SCALE GENOMIC DNA]</scope>
    <source>
        <strain evidence="2">W744_W776</strain>
    </source>
</reference>
<name>A0AAV6V8F2_9ARAC</name>
<feature type="region of interest" description="Disordered" evidence="1">
    <location>
        <begin position="145"/>
        <end position="176"/>
    </location>
</feature>
<dbReference type="EMBL" id="JAFNEN010000139">
    <property type="protein sequence ID" value="KAG8192512.1"/>
    <property type="molecule type" value="Genomic_DNA"/>
</dbReference>
<feature type="region of interest" description="Disordered" evidence="1">
    <location>
        <begin position="967"/>
        <end position="1022"/>
    </location>
</feature>
<feature type="compositionally biased region" description="Polar residues" evidence="1">
    <location>
        <begin position="804"/>
        <end position="817"/>
    </location>
</feature>
<feature type="region of interest" description="Disordered" evidence="1">
    <location>
        <begin position="517"/>
        <end position="926"/>
    </location>
</feature>
<evidence type="ECO:0000256" key="1">
    <source>
        <dbReference type="SAM" id="MobiDB-lite"/>
    </source>
</evidence>
<feature type="compositionally biased region" description="Acidic residues" evidence="1">
    <location>
        <begin position="211"/>
        <end position="223"/>
    </location>
</feature>
<feature type="region of interest" description="Disordered" evidence="1">
    <location>
        <begin position="1086"/>
        <end position="1110"/>
    </location>
</feature>
<feature type="compositionally biased region" description="Basic residues" evidence="1">
    <location>
        <begin position="859"/>
        <end position="871"/>
    </location>
</feature>
<feature type="compositionally biased region" description="Polar residues" evidence="1">
    <location>
        <begin position="470"/>
        <end position="485"/>
    </location>
</feature>
<feature type="compositionally biased region" description="Basic and acidic residues" evidence="1">
    <location>
        <begin position="313"/>
        <end position="324"/>
    </location>
</feature>
<protein>
    <recommendedName>
        <fullName evidence="4">FAM21/CAPZIP domain-containing protein</fullName>
    </recommendedName>
</protein>
<dbReference type="AlphaFoldDB" id="A0AAV6V8F2"/>
<comment type="caution">
    <text evidence="2">The sequence shown here is derived from an EMBL/GenBank/DDBJ whole genome shotgun (WGS) entry which is preliminary data.</text>
</comment>
<feature type="compositionally biased region" description="Acidic residues" evidence="1">
    <location>
        <begin position="328"/>
        <end position="337"/>
    </location>
</feature>
<keyword evidence="3" id="KW-1185">Reference proteome</keyword>
<feature type="compositionally biased region" description="Basic and acidic residues" evidence="1">
    <location>
        <begin position="284"/>
        <end position="294"/>
    </location>
</feature>
<feature type="compositionally biased region" description="Basic and acidic residues" evidence="1">
    <location>
        <begin position="597"/>
        <end position="612"/>
    </location>
</feature>
<evidence type="ECO:0000313" key="3">
    <source>
        <dbReference type="Proteomes" id="UP000827092"/>
    </source>
</evidence>
<sequence>MEVDQNFIQDDKKWDRPWTTEEIRKNSTNWTLAGDVGLFNLLTEFSQNIISRTHEVENAVDSLVHRTKMAGSKINNVINDFHMLSNLQFVENRVYDEEVQETKPETKPPEKTKEQKEAEMLPKIIKAVELGLSVLDQAFNKISVSELSDSDDEELSSEGRMILEPKDPYESRPLPFIIGSDEFQNSDYAGLQDLLDEDVDVSAEVESSISDSDETSTDEEEPLPLDKGKVTEWNHQQAPSESDKYSSSEESELFGLGKEENGSISGSSFDSRVKGDKSIQPVNEDARSIGKESRTSSVSAKQSKPSMVQVLPVEKKPSKKKESSDLFANDDDVSDDDSPFRKKTGLFTSDIRFDDDKDMFAGGDLFGETTKEVKKEVRTSKPQPARKSSVETVVKKKNEPDLFGNEEDSDDDIFSTIAKTKAPSISKETKSFMKIGQALPGLTSTKSKDSISESNKEKTSPQDISEKTDTASTPSSALSIKSSGNAFDFTTGESGADNLFRDESDADDLFSSKKPLKKFDFSTEPDDEDDLFGLINSATSKKPQVSLDKKPDSGKSSSLFEESTEVDNKPSLFEESTEVKKSYTKMGTPLPGLTSTKPKDALFEEKKPEKLHQKIGQPLPGLTSKKPKDALFDDSDSSEQEDKFPVSSVKPIPPAEKKKEISLFDDDVDDDIFSQVPKKLMSPGESPSLINKSEKSQFDKLQSEEKNKPPIKSEKKSNSTSLFSDDDDFEKDFISKPSALGKQKPKESSLFEDSDNFDLFSPKTEAKKAVTKPSLQIEKGTPENRVPDETDGISSSKPVKVENNIPTVESLSNSTKSPKTEEKLPSTQTSSDLSSGIDLDIPPDTTSTLLVMNKDRAKIAAKRRKPTKKGRQAALASNDSENPALDTASPPVKEDSLFSEAAKEPSSNEEPPSITHKSQEKKKMNLMSQLMNEAAAKNFGKKTSPQPKEEEDEVDIFAEVGNKDRTKSRGFSFHSPIESAVPPPDKENGTKEATSVWDEDDDDNEDFFSEPSFKSKHFRSSFSHKDSVLNLDDDDDDLFSSAKTNVLPKSKLESSDTDIFADESDIFADVQKEKYEMFPSHVYDNEDDDDIFSSTQPASSSASKASNATLVKKAEKKPVNVFEDPLTGLLGDS</sequence>
<gene>
    <name evidence="2" type="ORF">JTE90_018033</name>
</gene>
<feature type="region of interest" description="Disordered" evidence="1">
    <location>
        <begin position="424"/>
        <end position="501"/>
    </location>
</feature>
<accession>A0AAV6V8F2</accession>
<proteinExistence type="predicted"/>
<evidence type="ECO:0008006" key="4">
    <source>
        <dbReference type="Google" id="ProtNLM"/>
    </source>
</evidence>
<dbReference type="Proteomes" id="UP000827092">
    <property type="component" value="Unassembled WGS sequence"/>
</dbReference>
<organism evidence="2 3">
    <name type="scientific">Oedothorax gibbosus</name>
    <dbReference type="NCBI Taxonomy" id="931172"/>
    <lineage>
        <taxon>Eukaryota</taxon>
        <taxon>Metazoa</taxon>
        <taxon>Ecdysozoa</taxon>
        <taxon>Arthropoda</taxon>
        <taxon>Chelicerata</taxon>
        <taxon>Arachnida</taxon>
        <taxon>Araneae</taxon>
        <taxon>Araneomorphae</taxon>
        <taxon>Entelegynae</taxon>
        <taxon>Araneoidea</taxon>
        <taxon>Linyphiidae</taxon>
        <taxon>Erigoninae</taxon>
        <taxon>Oedothorax</taxon>
    </lineage>
</organism>
<feature type="compositionally biased region" description="Basic and acidic residues" evidence="1">
    <location>
        <begin position="692"/>
        <end position="717"/>
    </location>
</feature>
<feature type="region of interest" description="Disordered" evidence="1">
    <location>
        <begin position="374"/>
        <end position="410"/>
    </location>
</feature>
<evidence type="ECO:0000313" key="2">
    <source>
        <dbReference type="EMBL" id="KAG8192512.1"/>
    </source>
</evidence>
<feature type="compositionally biased region" description="Basic and acidic residues" evidence="1">
    <location>
        <begin position="161"/>
        <end position="170"/>
    </location>
</feature>
<feature type="compositionally biased region" description="Acidic residues" evidence="1">
    <location>
        <begin position="997"/>
        <end position="1008"/>
    </location>
</feature>